<evidence type="ECO:0000313" key="4">
    <source>
        <dbReference type="Proteomes" id="UP000011715"/>
    </source>
</evidence>
<reference evidence="2" key="3">
    <citation type="submission" date="2011-03" db="EMBL/GenBank/DDBJ databases">
        <title>Annotation of Magnaporthe poae ATCC 64411.</title>
        <authorList>
            <person name="Ma L.-J."/>
            <person name="Dead R."/>
            <person name="Young S.K."/>
            <person name="Zeng Q."/>
            <person name="Gargeya S."/>
            <person name="Fitzgerald M."/>
            <person name="Haas B."/>
            <person name="Abouelleil A."/>
            <person name="Alvarado L."/>
            <person name="Arachchi H.M."/>
            <person name="Berlin A."/>
            <person name="Brown A."/>
            <person name="Chapman S.B."/>
            <person name="Chen Z."/>
            <person name="Dunbar C."/>
            <person name="Freedman E."/>
            <person name="Gearin G."/>
            <person name="Gellesch M."/>
            <person name="Goldberg J."/>
            <person name="Griggs A."/>
            <person name="Gujja S."/>
            <person name="Heiman D."/>
            <person name="Howarth C."/>
            <person name="Larson L."/>
            <person name="Lui A."/>
            <person name="MacDonald P.J.P."/>
            <person name="Mehta T."/>
            <person name="Montmayeur A."/>
            <person name="Murphy C."/>
            <person name="Neiman D."/>
            <person name="Pearson M."/>
            <person name="Priest M."/>
            <person name="Roberts A."/>
            <person name="Saif S."/>
            <person name="Shea T."/>
            <person name="Shenoy N."/>
            <person name="Sisk P."/>
            <person name="Stolte C."/>
            <person name="Sykes S."/>
            <person name="Yandava C."/>
            <person name="Wortman J."/>
            <person name="Nusbaum C."/>
            <person name="Birren B."/>
        </authorList>
    </citation>
    <scope>NUCLEOTIDE SEQUENCE</scope>
    <source>
        <strain evidence="2">ATCC 64411</strain>
    </source>
</reference>
<protein>
    <submittedName>
        <fullName evidence="2 3">Uncharacterized protein</fullName>
    </submittedName>
</protein>
<dbReference type="VEuPathDB" id="FungiDB:MAPG_02467"/>
<proteinExistence type="predicted"/>
<name>A0A0C4DRF9_MAGP6</name>
<gene>
    <name evidence="2" type="ORF">MAPG_02467</name>
</gene>
<reference evidence="2" key="2">
    <citation type="submission" date="2010-05" db="EMBL/GenBank/DDBJ databases">
        <title>The Genome Sequence of Magnaporthe poae strain ATCC 64411.</title>
        <authorList>
            <consortium name="The Broad Institute Genome Sequencing Platform"/>
            <consortium name="Broad Institute Genome Sequencing Center for Infectious Disease"/>
            <person name="Ma L.-J."/>
            <person name="Dead R."/>
            <person name="Young S."/>
            <person name="Zeng Q."/>
            <person name="Koehrsen M."/>
            <person name="Alvarado L."/>
            <person name="Berlin A."/>
            <person name="Chapman S.B."/>
            <person name="Chen Z."/>
            <person name="Freedman E."/>
            <person name="Gellesch M."/>
            <person name="Goldberg J."/>
            <person name="Griggs A."/>
            <person name="Gujja S."/>
            <person name="Heilman E.R."/>
            <person name="Heiman D."/>
            <person name="Hepburn T."/>
            <person name="Howarth C."/>
            <person name="Jen D."/>
            <person name="Larson L."/>
            <person name="Mehta T."/>
            <person name="Neiman D."/>
            <person name="Pearson M."/>
            <person name="Roberts A."/>
            <person name="Saif S."/>
            <person name="Shea T."/>
            <person name="Shenoy N."/>
            <person name="Sisk P."/>
            <person name="Stolte C."/>
            <person name="Sykes S."/>
            <person name="Walk T."/>
            <person name="White J."/>
            <person name="Yandava C."/>
            <person name="Haas B."/>
            <person name="Nusbaum C."/>
            <person name="Birren B."/>
        </authorList>
    </citation>
    <scope>NUCLEOTIDE SEQUENCE</scope>
    <source>
        <strain evidence="2">ATCC 64411</strain>
    </source>
</reference>
<evidence type="ECO:0000313" key="3">
    <source>
        <dbReference type="EnsemblFungi" id="MAPG_02467T0"/>
    </source>
</evidence>
<reference evidence="3" key="5">
    <citation type="submission" date="2015-06" db="UniProtKB">
        <authorList>
            <consortium name="EnsemblFungi"/>
        </authorList>
    </citation>
    <scope>IDENTIFICATION</scope>
    <source>
        <strain evidence="3">ATCC 64411</strain>
    </source>
</reference>
<evidence type="ECO:0000313" key="2">
    <source>
        <dbReference type="EMBL" id="KLU83407.1"/>
    </source>
</evidence>
<dbReference type="AlphaFoldDB" id="A0A0C4DRF9"/>
<dbReference type="EnsemblFungi" id="MAPG_02467T0">
    <property type="protein sequence ID" value="MAPG_02467T0"/>
    <property type="gene ID" value="MAPG_02467"/>
</dbReference>
<accession>A0A0C4DRF9</accession>
<feature type="chain" id="PRO_5009385290" evidence="1">
    <location>
        <begin position="20"/>
        <end position="165"/>
    </location>
</feature>
<keyword evidence="4" id="KW-1185">Reference proteome</keyword>
<dbReference type="EMBL" id="ADBL01000616">
    <property type="status" value="NOT_ANNOTATED_CDS"/>
    <property type="molecule type" value="Genomic_DNA"/>
</dbReference>
<keyword evidence="1" id="KW-0732">Signal</keyword>
<reference evidence="3" key="4">
    <citation type="journal article" date="2015" name="G3 (Bethesda)">
        <title>Genome sequences of three phytopathogenic species of the Magnaporthaceae family of fungi.</title>
        <authorList>
            <person name="Okagaki L.H."/>
            <person name="Nunes C.C."/>
            <person name="Sailsbery J."/>
            <person name="Clay B."/>
            <person name="Brown D."/>
            <person name="John T."/>
            <person name="Oh Y."/>
            <person name="Young N."/>
            <person name="Fitzgerald M."/>
            <person name="Haas B.J."/>
            <person name="Zeng Q."/>
            <person name="Young S."/>
            <person name="Adiconis X."/>
            <person name="Fan L."/>
            <person name="Levin J.Z."/>
            <person name="Mitchell T.K."/>
            <person name="Okubara P.A."/>
            <person name="Farman M.L."/>
            <person name="Kohn L.M."/>
            <person name="Birren B."/>
            <person name="Ma L.-J."/>
            <person name="Dean R.A."/>
        </authorList>
    </citation>
    <scope>NUCLEOTIDE SEQUENCE</scope>
    <source>
        <strain evidence="3">ATCC 64411 / 73-15</strain>
    </source>
</reference>
<feature type="signal peptide" evidence="1">
    <location>
        <begin position="1"/>
        <end position="19"/>
    </location>
</feature>
<sequence length="165" mass="17911">MAAQVTTALLLTLSFGTSGDVRPRASAGGQWRAGCSQPMDGCRGEERTLTVRGGPGSRYYSAERRRHEVVSPRQGKAAQSGSGVCCAGIIHGSPDSIKKKINARGQSLAHMYSDSRLVFNSSQQQTGWLNGYNRGIKYHNLLPRVRAKKTPSSLIRIRPLTATRL</sequence>
<evidence type="ECO:0000256" key="1">
    <source>
        <dbReference type="SAM" id="SignalP"/>
    </source>
</evidence>
<dbReference type="Proteomes" id="UP000011715">
    <property type="component" value="Unassembled WGS sequence"/>
</dbReference>
<dbReference type="EMBL" id="GL876967">
    <property type="protein sequence ID" value="KLU83407.1"/>
    <property type="molecule type" value="Genomic_DNA"/>
</dbReference>
<organism evidence="3 4">
    <name type="scientific">Magnaporthiopsis poae (strain ATCC 64411 / 73-15)</name>
    <name type="common">Kentucky bluegrass fungus</name>
    <name type="synonym">Magnaporthe poae</name>
    <dbReference type="NCBI Taxonomy" id="644358"/>
    <lineage>
        <taxon>Eukaryota</taxon>
        <taxon>Fungi</taxon>
        <taxon>Dikarya</taxon>
        <taxon>Ascomycota</taxon>
        <taxon>Pezizomycotina</taxon>
        <taxon>Sordariomycetes</taxon>
        <taxon>Sordariomycetidae</taxon>
        <taxon>Magnaporthales</taxon>
        <taxon>Magnaporthaceae</taxon>
        <taxon>Magnaporthiopsis</taxon>
    </lineage>
</organism>
<reference evidence="4" key="1">
    <citation type="submission" date="2010-05" db="EMBL/GenBank/DDBJ databases">
        <title>The genome sequence of Magnaporthe poae strain ATCC 64411.</title>
        <authorList>
            <person name="Ma L.-J."/>
            <person name="Dead R."/>
            <person name="Young S."/>
            <person name="Zeng Q."/>
            <person name="Koehrsen M."/>
            <person name="Alvarado L."/>
            <person name="Berlin A."/>
            <person name="Chapman S.B."/>
            <person name="Chen Z."/>
            <person name="Freedman E."/>
            <person name="Gellesch M."/>
            <person name="Goldberg J."/>
            <person name="Griggs A."/>
            <person name="Gujja S."/>
            <person name="Heilman E.R."/>
            <person name="Heiman D."/>
            <person name="Hepburn T."/>
            <person name="Howarth C."/>
            <person name="Jen D."/>
            <person name="Larson L."/>
            <person name="Mehta T."/>
            <person name="Neiman D."/>
            <person name="Pearson M."/>
            <person name="Roberts A."/>
            <person name="Saif S."/>
            <person name="Shea T."/>
            <person name="Shenoy N."/>
            <person name="Sisk P."/>
            <person name="Stolte C."/>
            <person name="Sykes S."/>
            <person name="Walk T."/>
            <person name="White J."/>
            <person name="Yandava C."/>
            <person name="Haas B."/>
            <person name="Nusbaum C."/>
            <person name="Birren B."/>
        </authorList>
    </citation>
    <scope>NUCLEOTIDE SEQUENCE [LARGE SCALE GENOMIC DNA]</scope>
    <source>
        <strain evidence="4">ATCC 64411 / 73-15</strain>
    </source>
</reference>